<reference evidence="1 2" key="1">
    <citation type="journal article" date="2011" name="J. Bacteriol.">
        <title>Complete genome sequence of Algoriphagus sp. PR1, bacterial prey of a colony-forming choanoflagellate.</title>
        <authorList>
            <person name="Alegado R.A."/>
            <person name="Ferriera S."/>
            <person name="Nusbaum C."/>
            <person name="Young S.K."/>
            <person name="Zeng Q."/>
            <person name="Imamovic A."/>
            <person name="Fairclough S.R."/>
            <person name="King N."/>
        </authorList>
    </citation>
    <scope>NUCLEOTIDE SEQUENCE [LARGE SCALE GENOMIC DNA]</scope>
    <source>
        <strain evidence="1 2">PR1</strain>
    </source>
</reference>
<dbReference type="InterPro" id="IPR019619">
    <property type="entry name" value="DUF2490"/>
</dbReference>
<accession>A3HUP6</accession>
<dbReference type="EMBL" id="AAXU02000001">
    <property type="protein sequence ID" value="EAZ81868.1"/>
    <property type="molecule type" value="Genomic_DNA"/>
</dbReference>
<dbReference type="OrthoDB" id="1327196at2"/>
<dbReference type="AlphaFoldDB" id="A3HUP6"/>
<evidence type="ECO:0000313" key="1">
    <source>
        <dbReference type="EMBL" id="EAZ81868.1"/>
    </source>
</evidence>
<comment type="caution">
    <text evidence="1">The sequence shown here is derived from an EMBL/GenBank/DDBJ whole genome shotgun (WGS) entry which is preliminary data.</text>
</comment>
<evidence type="ECO:0000313" key="2">
    <source>
        <dbReference type="Proteomes" id="UP000003919"/>
    </source>
</evidence>
<dbReference type="EMBL" id="CM001023">
    <property type="protein sequence ID" value="EAZ81868.1"/>
    <property type="molecule type" value="Genomic_DNA"/>
</dbReference>
<dbReference type="Proteomes" id="UP000003919">
    <property type="component" value="Chromosome"/>
</dbReference>
<dbReference type="RefSeq" id="WP_008197898.1">
    <property type="nucleotide sequence ID" value="NZ_CM001023.1"/>
</dbReference>
<proteinExistence type="predicted"/>
<sequence>MKGFYKNSGKEKINWTILCCIALFFNLLNPFKLSAQSEPQYKLGFIPASISEIDVAFPLLTKWKISGQVDVQLVSQGAYTNSNPYAYVQRFVVRPWLVYSGFKHMKFYVGYARNKKYEIEEAGNPEILERRLILMGTYMQKMPKGSLFEQVRFETKFFDDKNGIKRTIPRLRGRFGVNHYLKQKENPIFTSQNISYYTEIMFKFPSKEYAKNRFDIFRQSVYYSAGLTKNLTMLTGIIAQMQLRTNGNQFDVYYGPTVALKWNFQPKVRETFDMVSNDVN</sequence>
<keyword evidence="2" id="KW-1185">Reference proteome</keyword>
<protein>
    <recommendedName>
        <fullName evidence="3">DUF2490 domain-containing protein</fullName>
    </recommendedName>
</protein>
<dbReference type="HOGENOM" id="CLU_992616_0_0_10"/>
<gene>
    <name evidence="1" type="ORF">ALPR1_01465</name>
</gene>
<organism evidence="1 2">
    <name type="scientific">Algoriphagus machipongonensis</name>
    <dbReference type="NCBI Taxonomy" id="388413"/>
    <lineage>
        <taxon>Bacteria</taxon>
        <taxon>Pseudomonadati</taxon>
        <taxon>Bacteroidota</taxon>
        <taxon>Cytophagia</taxon>
        <taxon>Cytophagales</taxon>
        <taxon>Cyclobacteriaceae</taxon>
        <taxon>Algoriphagus</taxon>
    </lineage>
</organism>
<dbReference type="eggNOG" id="ENOG5033TEU">
    <property type="taxonomic scope" value="Bacteria"/>
</dbReference>
<evidence type="ECO:0008006" key="3">
    <source>
        <dbReference type="Google" id="ProtNLM"/>
    </source>
</evidence>
<name>A3HUP6_9BACT</name>
<dbReference type="Pfam" id="PF10677">
    <property type="entry name" value="DUF2490"/>
    <property type="match status" value="1"/>
</dbReference>